<evidence type="ECO:0000256" key="9">
    <source>
        <dbReference type="ARBA" id="ARBA00023136"/>
    </source>
</evidence>
<dbReference type="FunFam" id="2.60.40.420:FF:000102">
    <property type="entry name" value="Multi-copper oxidase type I family protein"/>
    <property type="match status" value="1"/>
</dbReference>
<comment type="cofactor">
    <cofactor evidence="1">
        <name>Cu cation</name>
        <dbReference type="ChEBI" id="CHEBI:23378"/>
    </cofactor>
</comment>
<evidence type="ECO:0000256" key="11">
    <source>
        <dbReference type="SAM" id="SignalP"/>
    </source>
</evidence>
<dbReference type="Pfam" id="PF07731">
    <property type="entry name" value="Cu-oxidase_2"/>
    <property type="match status" value="1"/>
</dbReference>
<dbReference type="InterPro" id="IPR052152">
    <property type="entry name" value="LPR1/LPR2"/>
</dbReference>
<dbReference type="SUPFAM" id="SSF49503">
    <property type="entry name" value="Cupredoxins"/>
    <property type="match status" value="3"/>
</dbReference>
<evidence type="ECO:0000256" key="5">
    <source>
        <dbReference type="ARBA" id="ARBA00022729"/>
    </source>
</evidence>
<gene>
    <name evidence="14" type="ORF">KI387_010945</name>
</gene>
<dbReference type="GO" id="GO:0016491">
    <property type="term" value="F:oxidoreductase activity"/>
    <property type="evidence" value="ECO:0007669"/>
    <property type="project" value="UniProtKB-KW"/>
</dbReference>
<evidence type="ECO:0000256" key="8">
    <source>
        <dbReference type="ARBA" id="ARBA00023008"/>
    </source>
</evidence>
<feature type="chain" id="PRO_5041371917" evidence="11">
    <location>
        <begin position="22"/>
        <end position="562"/>
    </location>
</feature>
<name>A0AA38FM14_TAXCH</name>
<dbReference type="FunFam" id="2.60.40.420:FF:000087">
    <property type="entry name" value="Spore coat protein A"/>
    <property type="match status" value="1"/>
</dbReference>
<dbReference type="PANTHER" id="PTHR48461:SF1">
    <property type="entry name" value="MULTICOPPER OXIDASE LPR1-LIKE"/>
    <property type="match status" value="1"/>
</dbReference>
<dbReference type="FunFam" id="2.60.40.420:FF:000081">
    <property type="entry name" value="Spore coat protein A"/>
    <property type="match status" value="1"/>
</dbReference>
<dbReference type="GO" id="GO:0010073">
    <property type="term" value="P:meristem maintenance"/>
    <property type="evidence" value="ECO:0007669"/>
    <property type="project" value="UniProtKB-ARBA"/>
</dbReference>
<dbReference type="CDD" id="cd13868">
    <property type="entry name" value="CuRO_2_CotA_like"/>
    <property type="match status" value="1"/>
</dbReference>
<comment type="caution">
    <text evidence="14">The sequence shown here is derived from an EMBL/GenBank/DDBJ whole genome shotgun (WGS) entry which is preliminary data.</text>
</comment>
<keyword evidence="15" id="KW-1185">Reference proteome</keyword>
<dbReference type="AlphaFoldDB" id="A0AA38FM14"/>
<accession>A0AA38FM14</accession>
<keyword evidence="4" id="KW-0479">Metal-binding</keyword>
<protein>
    <submittedName>
        <fullName evidence="14">Uncharacterized protein</fullName>
    </submittedName>
</protein>
<dbReference type="Proteomes" id="UP000824469">
    <property type="component" value="Unassembled WGS sequence"/>
</dbReference>
<dbReference type="CDD" id="cd13844">
    <property type="entry name" value="CuRO_1_BOD_CotA_like"/>
    <property type="match status" value="1"/>
</dbReference>
<feature type="domain" description="Plastocyanin-like" evidence="12">
    <location>
        <begin position="273"/>
        <end position="351"/>
    </location>
</feature>
<comment type="similarity">
    <text evidence="3">Belongs to the multicopper oxidase family.</text>
</comment>
<sequence length="562" mass="63489">MAMKVMRIVLLLCAFVGSSQGRSRGSHETEQNLVQVASSLEMFVDELPDMPRLQGFVRQGRDFKPADIHIGMFKKKWKFHRDLPATTVFAFGISKSAATVPGPTIEALQDVETLVTWENHLPSRHILPWDPSIMTAVPKHGGIPTVVHVHGGIHEPQSDGHSFAWFTAGFNETGPAWKKPTYHYRNMQHPGNMWYHDHALGLTRVNILAGLCGAYVLSNPKVEKRLMLPSGHAYDRPLVVFDRSFAKDGSLFMNSTGNNPHIHPQWQPEYFGDTIIVNGKAWPFLKVKRRKYRFRIINASNARFYNFKLSNGLSITQIGSDSAYLHRPVKVESLLLAPSEIADVLIDFSNSSTEEAILTNSAVYPYPSGDPVDNLNSKIMKFIIENQKIVDPSHIPERLIRYSNPAEEIVAQTRYIAMYEYESATDEPTHLFLNGLSFDAPPTETPKQGTSEIWDVINLTEDNHPLHIHLGLFVVVKQTKLLNLEEFSDCMTKKNDAEKCDIDKHARGRSFAGPPNERTWKNVFKMRPGFMTTILVKFSPIHTNGSYPFNATAEPGYVYHCH</sequence>
<evidence type="ECO:0000256" key="1">
    <source>
        <dbReference type="ARBA" id="ARBA00001935"/>
    </source>
</evidence>
<evidence type="ECO:0000259" key="13">
    <source>
        <dbReference type="Pfam" id="PF07731"/>
    </source>
</evidence>
<dbReference type="GO" id="GO:0005507">
    <property type="term" value="F:copper ion binding"/>
    <property type="evidence" value="ECO:0007669"/>
    <property type="project" value="InterPro"/>
</dbReference>
<keyword evidence="8" id="KW-0186">Copper</keyword>
<evidence type="ECO:0000313" key="15">
    <source>
        <dbReference type="Proteomes" id="UP000824469"/>
    </source>
</evidence>
<keyword evidence="6" id="KW-0256">Endoplasmic reticulum</keyword>
<dbReference type="InterPro" id="IPR011706">
    <property type="entry name" value="Cu-oxidase_C"/>
</dbReference>
<dbReference type="InterPro" id="IPR001117">
    <property type="entry name" value="Cu-oxidase_2nd"/>
</dbReference>
<feature type="signal peptide" evidence="11">
    <location>
        <begin position="1"/>
        <end position="21"/>
    </location>
</feature>
<keyword evidence="5 11" id="KW-0732">Signal</keyword>
<keyword evidence="10" id="KW-0325">Glycoprotein</keyword>
<reference evidence="14 15" key="1">
    <citation type="journal article" date="2021" name="Nat. Plants">
        <title>The Taxus genome provides insights into paclitaxel biosynthesis.</title>
        <authorList>
            <person name="Xiong X."/>
            <person name="Gou J."/>
            <person name="Liao Q."/>
            <person name="Li Y."/>
            <person name="Zhou Q."/>
            <person name="Bi G."/>
            <person name="Li C."/>
            <person name="Du R."/>
            <person name="Wang X."/>
            <person name="Sun T."/>
            <person name="Guo L."/>
            <person name="Liang H."/>
            <person name="Lu P."/>
            <person name="Wu Y."/>
            <person name="Zhang Z."/>
            <person name="Ro D.K."/>
            <person name="Shang Y."/>
            <person name="Huang S."/>
            <person name="Yan J."/>
        </authorList>
    </citation>
    <scope>NUCLEOTIDE SEQUENCE [LARGE SCALE GENOMIC DNA]</scope>
    <source>
        <strain evidence="14">Ta-2019</strain>
    </source>
</reference>
<dbReference type="EMBL" id="JAHRHJ020000008">
    <property type="protein sequence ID" value="KAH9306541.1"/>
    <property type="molecule type" value="Genomic_DNA"/>
</dbReference>
<dbReference type="PANTHER" id="PTHR48461">
    <property type="entry name" value="MULTICOPPER OXIDASE LPR1-LIKE"/>
    <property type="match status" value="1"/>
</dbReference>
<evidence type="ECO:0000256" key="10">
    <source>
        <dbReference type="ARBA" id="ARBA00023180"/>
    </source>
</evidence>
<dbReference type="GO" id="GO:0016036">
    <property type="term" value="P:cellular response to phosphate starvation"/>
    <property type="evidence" value="ECO:0007669"/>
    <property type="project" value="InterPro"/>
</dbReference>
<evidence type="ECO:0000256" key="2">
    <source>
        <dbReference type="ARBA" id="ARBA00004406"/>
    </source>
</evidence>
<proteinExistence type="inferred from homology"/>
<keyword evidence="9" id="KW-0472">Membrane</keyword>
<evidence type="ECO:0000256" key="7">
    <source>
        <dbReference type="ARBA" id="ARBA00023002"/>
    </source>
</evidence>
<evidence type="ECO:0000256" key="4">
    <source>
        <dbReference type="ARBA" id="ARBA00022723"/>
    </source>
</evidence>
<keyword evidence="7" id="KW-0560">Oxidoreductase</keyword>
<feature type="domain" description="Plastocyanin-like" evidence="13">
    <location>
        <begin position="420"/>
        <end position="562"/>
    </location>
</feature>
<evidence type="ECO:0000259" key="12">
    <source>
        <dbReference type="Pfam" id="PF00394"/>
    </source>
</evidence>
<comment type="subcellular location">
    <subcellularLocation>
        <location evidence="2">Endoplasmic reticulum membrane</location>
        <topology evidence="2">Peripheral membrane protein</topology>
    </subcellularLocation>
</comment>
<dbReference type="GO" id="GO:0005789">
    <property type="term" value="C:endoplasmic reticulum membrane"/>
    <property type="evidence" value="ECO:0007669"/>
    <property type="project" value="UniProtKB-SubCell"/>
</dbReference>
<evidence type="ECO:0000256" key="3">
    <source>
        <dbReference type="ARBA" id="ARBA00010609"/>
    </source>
</evidence>
<dbReference type="OMA" id="CHYLVAR"/>
<dbReference type="Pfam" id="PF00394">
    <property type="entry name" value="Cu-oxidase"/>
    <property type="match status" value="1"/>
</dbReference>
<evidence type="ECO:0000256" key="6">
    <source>
        <dbReference type="ARBA" id="ARBA00022824"/>
    </source>
</evidence>
<feature type="non-terminal residue" evidence="14">
    <location>
        <position position="1"/>
    </location>
</feature>
<organism evidence="14 15">
    <name type="scientific">Taxus chinensis</name>
    <name type="common">Chinese yew</name>
    <name type="synonym">Taxus wallichiana var. chinensis</name>
    <dbReference type="NCBI Taxonomy" id="29808"/>
    <lineage>
        <taxon>Eukaryota</taxon>
        <taxon>Viridiplantae</taxon>
        <taxon>Streptophyta</taxon>
        <taxon>Embryophyta</taxon>
        <taxon>Tracheophyta</taxon>
        <taxon>Spermatophyta</taxon>
        <taxon>Pinopsida</taxon>
        <taxon>Pinidae</taxon>
        <taxon>Conifers II</taxon>
        <taxon>Cupressales</taxon>
        <taxon>Taxaceae</taxon>
        <taxon>Taxus</taxon>
    </lineage>
</organism>
<dbReference type="Gene3D" id="2.60.40.420">
    <property type="entry name" value="Cupredoxins - blue copper proteins"/>
    <property type="match status" value="3"/>
</dbReference>
<evidence type="ECO:0000313" key="14">
    <source>
        <dbReference type="EMBL" id="KAH9306541.1"/>
    </source>
</evidence>
<dbReference type="InterPro" id="IPR008972">
    <property type="entry name" value="Cupredoxin"/>
</dbReference>